<dbReference type="Proteomes" id="UP000263273">
    <property type="component" value="Unassembled WGS sequence"/>
</dbReference>
<evidence type="ECO:0000313" key="2">
    <source>
        <dbReference type="Proteomes" id="UP000263273"/>
    </source>
</evidence>
<protein>
    <submittedName>
        <fullName evidence="1">Cytosolic protein</fullName>
    </submittedName>
</protein>
<sequence length="224" mass="25343">MVESIIRSLLQGARKKTISLSELERAVEGGTSYEEFAGVVNELVKQGILVPKSGSNHKPVALALSYRIIQSKLSADHLQEIENCHFTLHPLIKLDVYYNLPSDEWENDLPYIQHINRFLKEQGLPDDEATAPERSYALVGDEKWIDEKGGKKLLERVGIWSAMNIVYLPDPLMLAVNQLQHAQRDETGLHLVVENKATFHALLEYLPDTMFYSLIYGAGWKITA</sequence>
<dbReference type="STRING" id="378794.GCA_001570625_02171"/>
<accession>A0A354YYY2</accession>
<dbReference type="AlphaFoldDB" id="A0A354YYY2"/>
<gene>
    <name evidence="1" type="ORF">DDZ44_05865</name>
</gene>
<comment type="caution">
    <text evidence="1">The sequence shown here is derived from an EMBL/GenBank/DDBJ whole genome shotgun (WGS) entry which is preliminary data.</text>
</comment>
<evidence type="ECO:0000313" key="1">
    <source>
        <dbReference type="EMBL" id="HBK53442.1"/>
    </source>
</evidence>
<organism evidence="1 2">
    <name type="scientific">Syntrophomonas wolfei</name>
    <dbReference type="NCBI Taxonomy" id="863"/>
    <lineage>
        <taxon>Bacteria</taxon>
        <taxon>Bacillati</taxon>
        <taxon>Bacillota</taxon>
        <taxon>Clostridia</taxon>
        <taxon>Eubacteriales</taxon>
        <taxon>Syntrophomonadaceae</taxon>
        <taxon>Syntrophomonas</taxon>
    </lineage>
</organism>
<reference evidence="1 2" key="1">
    <citation type="journal article" date="2018" name="Nat. Biotechnol.">
        <title>A standardized bacterial taxonomy based on genome phylogeny substantially revises the tree of life.</title>
        <authorList>
            <person name="Parks D.H."/>
            <person name="Chuvochina M."/>
            <person name="Waite D.W."/>
            <person name="Rinke C."/>
            <person name="Skarshewski A."/>
            <person name="Chaumeil P.A."/>
            <person name="Hugenholtz P."/>
        </authorList>
    </citation>
    <scope>NUCLEOTIDE SEQUENCE [LARGE SCALE GENOMIC DNA]</scope>
    <source>
        <strain evidence="1">UBA10948</strain>
    </source>
</reference>
<name>A0A354YYY2_9FIRM</name>
<feature type="non-terminal residue" evidence="1">
    <location>
        <position position="224"/>
    </location>
</feature>
<dbReference type="EMBL" id="DNZF01000128">
    <property type="protein sequence ID" value="HBK53442.1"/>
    <property type="molecule type" value="Genomic_DNA"/>
</dbReference>
<proteinExistence type="predicted"/>